<dbReference type="EMBL" id="CCAZ020000001">
    <property type="protein sequence ID" value="CEG07588.1"/>
    <property type="molecule type" value="Genomic_DNA"/>
</dbReference>
<name>A0A090N6X0_AFIFE</name>
<accession>A0A090N6X0</accession>
<evidence type="ECO:0000313" key="1">
    <source>
        <dbReference type="EMBL" id="CEG07588.1"/>
    </source>
</evidence>
<gene>
    <name evidence="1" type="ORF">BN961_00982</name>
</gene>
<comment type="caution">
    <text evidence="1">The sequence shown here is derived from an EMBL/GenBank/DDBJ whole genome shotgun (WGS) entry which is preliminary data.</text>
</comment>
<protein>
    <submittedName>
        <fullName evidence="1">Uncharacterized protein</fullName>
    </submittedName>
</protein>
<dbReference type="Proteomes" id="UP000035762">
    <property type="component" value="Unassembled WGS sequence"/>
</dbReference>
<keyword evidence="2" id="KW-1185">Reference proteome</keyword>
<evidence type="ECO:0000313" key="2">
    <source>
        <dbReference type="Proteomes" id="UP000035762"/>
    </source>
</evidence>
<organism evidence="1 2">
    <name type="scientific">Afipia felis</name>
    <name type="common">Cat scratch disease bacillus</name>
    <dbReference type="NCBI Taxonomy" id="1035"/>
    <lineage>
        <taxon>Bacteria</taxon>
        <taxon>Pseudomonadati</taxon>
        <taxon>Pseudomonadota</taxon>
        <taxon>Alphaproteobacteria</taxon>
        <taxon>Hyphomicrobiales</taxon>
        <taxon>Nitrobacteraceae</taxon>
        <taxon>Afipia</taxon>
    </lineage>
</organism>
<proteinExistence type="predicted"/>
<dbReference type="AlphaFoldDB" id="A0A090N6X0"/>
<sequence length="197" mass="22452">MPSARRHRIPYYAGLRRHLYRARNQAGWRCRVNATMSENLCAMDFPDLRCKWETAARRAVRRAMPLLTIVLMLGGCAFGSADYDGVTYTADRGVSDQPFPKNYRPQLLAFLHTYLNDPTDVRSAAIAEPMQREVGGRQRYVTCLRYSAKNLEGSYTPVKERAVVYIDGRLDRLIEKPGEICAGANYAPFPELEKLTR</sequence>
<reference evidence="1 2" key="1">
    <citation type="journal article" date="2014" name="Genome Announc.">
        <title>Genome Sequence of Afipia felis Strain 76713, Isolated in Hospital Water Using an Amoeba Co-Culture Procedure.</title>
        <authorList>
            <person name="Benamar S."/>
            <person name="La Scola B."/>
            <person name="Croce O."/>
        </authorList>
    </citation>
    <scope>NUCLEOTIDE SEQUENCE [LARGE SCALE GENOMIC DNA]</scope>
    <source>
        <strain evidence="1 2">76713</strain>
    </source>
</reference>